<evidence type="ECO:0000256" key="2">
    <source>
        <dbReference type="ARBA" id="ARBA00006826"/>
    </source>
</evidence>
<feature type="coiled-coil region" evidence="8">
    <location>
        <begin position="7"/>
        <end position="34"/>
    </location>
</feature>
<keyword evidence="8" id="KW-0175">Coiled coil</keyword>
<reference evidence="9 10" key="1">
    <citation type="journal article" date="2015" name="Genome Biol. Evol.">
        <title>The genome of winter moth (Operophtera brumata) provides a genomic perspective on sexual dimorphism and phenology.</title>
        <authorList>
            <person name="Derks M.F."/>
            <person name="Smit S."/>
            <person name="Salis L."/>
            <person name="Schijlen E."/>
            <person name="Bossers A."/>
            <person name="Mateman C."/>
            <person name="Pijl A.S."/>
            <person name="de Ridder D."/>
            <person name="Groenen M.A."/>
            <person name="Visser M.E."/>
            <person name="Megens H.J."/>
        </authorList>
    </citation>
    <scope>NUCLEOTIDE SEQUENCE [LARGE SCALE GENOMIC DNA]</scope>
    <source>
        <strain evidence="9">WM2013NL</strain>
        <tissue evidence="9">Head and thorax</tissue>
    </source>
</reference>
<dbReference type="FunFam" id="1.20.58.60:FF:000049">
    <property type="entry name" value="Spectrin beta chain"/>
    <property type="match status" value="1"/>
</dbReference>
<feature type="coiled-coil region" evidence="8">
    <location>
        <begin position="71"/>
        <end position="98"/>
    </location>
</feature>
<accession>A0A0L7LIM1</accession>
<sequence length="1209" mass="138319">MTLQRRLSGMERDLAAIQARISSLESEASAIEGEHPAEAQLIRDRIELKERDSKLEEAGDLHHTPSSLSEAEKLLSQHQTIKEEIDNYKDEYAKMMEYGEKITARLKALREGWAELQQMWENRQQLLTQSLELQLLQRDARQAEVLLSHQEHRLAKTEPPANLEQAENTIKEHEAFLTTMEANDDKINSVVQFANRLVEERHFDADKIQRKAENIEGRRNANREKALQQMEKLQDQLQLHQFLQDCDELGEWVQEKNVTAQDDTYRSAKTIHSKWTRHQAFEAEIAANKERLFAVQNAAEELMKQKPEFVDVISPKMHELQDQFENLQVTTKDKGERLFDANREVLLHQTCDDIDSWMNELEKQIENTDTGTDLASVNILMQKQQMIETQMAVKAKQVTELETQAEYLQKTVPDKMEEIKEKKKGVEQRFEQLKAPLLDRQMQLAKKKEAFQFRRDVEDEKLWIHEKMPLATSTDYGNSLFNVQMLQKKNQSLKTETDNHEPRILTVISNGQKLIDESHEASPEFRELIEELTARWRELKDRGKDEISAQNLMKKHEILEQAVDDYAQTIRQLGETVRQLTSEEHPLSEQISVKQSQVDKLYAGLKDLAGERRAKLDEALRLFQLSREVDDLEQWITERELVASSQELGQDYDHVTVSTLTARRLQAGRGATPVPAIARGGRPGAMIAMGHSDNATIAQWKEGLKETWQDLLELIETRTQMLSASRELHKYFHDCKDTLQRVNEKARGVSDELGRDAISVEGITSECGRLGASYAGDKAAEITRRAADVAEAWAALRAACSARKAKLEDADDLYRFLNQSLKAEIDTREDNFSACISLGKELLSRQHYATADIKEKLLQLTNQRNALLRRWEERWENLQLILEVYQFARDAAVAEAWLIAQEPYLMSQELGHTIDEVESLIKKHEAFEKSAAAQEDRFSALQRLTTLELRAGALEAARDATSQPWKNFDESNFTFQPPPCSKKSKTLPLTLTAKTRPIAQVVKEIISDSDKYQIPEKFKTRTLNINYSKPLAKNDSFLWTTASANNSLSTISESNSAPMTPLKSPLSPDIYSSVFFEFPEENEESNISLACIDFILWERLSYCNVYPNVSLLKPKVRNASLTKSLKRVLRRWSRSSSSGSDNKGEVGVLSIPGLTSSDKAINDLGKEVKSVPLNPSLLLLSQTRNLLPPEAAWYYEYLKCPSLLYINDV</sequence>
<evidence type="ECO:0000256" key="5">
    <source>
        <dbReference type="ARBA" id="ARBA00022737"/>
    </source>
</evidence>
<protein>
    <submittedName>
        <fullName evidence="9">Putative Spectrin beta chain</fullName>
    </submittedName>
</protein>
<dbReference type="FunFam" id="1.20.58.60:FF:000011">
    <property type="entry name" value="Spectrin beta chain"/>
    <property type="match status" value="1"/>
</dbReference>
<dbReference type="EMBL" id="JTDY01000954">
    <property type="protein sequence ID" value="KOB75297.1"/>
    <property type="molecule type" value="Genomic_DNA"/>
</dbReference>
<evidence type="ECO:0000256" key="8">
    <source>
        <dbReference type="SAM" id="Coils"/>
    </source>
</evidence>
<keyword evidence="3" id="KW-0117">Actin capping</keyword>
<dbReference type="GO" id="GO:0051693">
    <property type="term" value="P:actin filament capping"/>
    <property type="evidence" value="ECO:0007669"/>
    <property type="project" value="UniProtKB-KW"/>
</dbReference>
<dbReference type="STRING" id="104452.A0A0L7LIM1"/>
<dbReference type="FunFam" id="1.20.58.60:FF:000019">
    <property type="entry name" value="Spectrin beta chain"/>
    <property type="match status" value="1"/>
</dbReference>
<dbReference type="Pfam" id="PF00435">
    <property type="entry name" value="Spectrin"/>
    <property type="match status" value="8"/>
</dbReference>
<dbReference type="Gene3D" id="1.20.58.60">
    <property type="match status" value="10"/>
</dbReference>
<dbReference type="InterPro" id="IPR002017">
    <property type="entry name" value="Spectrin_repeat"/>
</dbReference>
<dbReference type="GO" id="GO:0016020">
    <property type="term" value="C:membrane"/>
    <property type="evidence" value="ECO:0007669"/>
    <property type="project" value="UniProtKB-ARBA"/>
</dbReference>
<dbReference type="GO" id="GO:0005737">
    <property type="term" value="C:cytoplasm"/>
    <property type="evidence" value="ECO:0007669"/>
    <property type="project" value="UniProtKB-ARBA"/>
</dbReference>
<organism evidence="9 10">
    <name type="scientific">Operophtera brumata</name>
    <name type="common">Winter moth</name>
    <name type="synonym">Phalaena brumata</name>
    <dbReference type="NCBI Taxonomy" id="104452"/>
    <lineage>
        <taxon>Eukaryota</taxon>
        <taxon>Metazoa</taxon>
        <taxon>Ecdysozoa</taxon>
        <taxon>Arthropoda</taxon>
        <taxon>Hexapoda</taxon>
        <taxon>Insecta</taxon>
        <taxon>Pterygota</taxon>
        <taxon>Neoptera</taxon>
        <taxon>Endopterygota</taxon>
        <taxon>Lepidoptera</taxon>
        <taxon>Glossata</taxon>
        <taxon>Ditrysia</taxon>
        <taxon>Geometroidea</taxon>
        <taxon>Geometridae</taxon>
        <taxon>Larentiinae</taxon>
        <taxon>Operophtera</taxon>
    </lineage>
</organism>
<evidence type="ECO:0000256" key="3">
    <source>
        <dbReference type="ARBA" id="ARBA00022467"/>
    </source>
</evidence>
<dbReference type="InterPro" id="IPR018159">
    <property type="entry name" value="Spectrin/alpha-actinin"/>
</dbReference>
<dbReference type="GO" id="GO:0005856">
    <property type="term" value="C:cytoskeleton"/>
    <property type="evidence" value="ECO:0007669"/>
    <property type="project" value="UniProtKB-SubCell"/>
</dbReference>
<dbReference type="SUPFAM" id="SSF46966">
    <property type="entry name" value="Spectrin repeat"/>
    <property type="match status" value="7"/>
</dbReference>
<evidence type="ECO:0000313" key="10">
    <source>
        <dbReference type="Proteomes" id="UP000037510"/>
    </source>
</evidence>
<evidence type="ECO:0000256" key="1">
    <source>
        <dbReference type="ARBA" id="ARBA00004245"/>
    </source>
</evidence>
<feature type="coiled-coil region" evidence="8">
    <location>
        <begin position="549"/>
        <end position="583"/>
    </location>
</feature>
<evidence type="ECO:0000256" key="6">
    <source>
        <dbReference type="ARBA" id="ARBA00023203"/>
    </source>
</evidence>
<evidence type="ECO:0000313" key="9">
    <source>
        <dbReference type="EMBL" id="KOB75297.1"/>
    </source>
</evidence>
<dbReference type="Proteomes" id="UP000037510">
    <property type="component" value="Unassembled WGS sequence"/>
</dbReference>
<evidence type="ECO:0000256" key="7">
    <source>
        <dbReference type="ARBA" id="ARBA00023212"/>
    </source>
</evidence>
<evidence type="ECO:0000256" key="4">
    <source>
        <dbReference type="ARBA" id="ARBA00022490"/>
    </source>
</evidence>
<proteinExistence type="inferred from homology"/>
<keyword evidence="6" id="KW-0009">Actin-binding</keyword>
<keyword evidence="5" id="KW-0677">Repeat</keyword>
<feature type="coiled-coil region" evidence="8">
    <location>
        <begin position="133"/>
        <end position="243"/>
    </location>
</feature>
<dbReference type="CDD" id="cd00176">
    <property type="entry name" value="SPEC"/>
    <property type="match status" value="4"/>
</dbReference>
<keyword evidence="4" id="KW-0963">Cytoplasm</keyword>
<dbReference type="AlphaFoldDB" id="A0A0L7LIM1"/>
<keyword evidence="10" id="KW-1185">Reference proteome</keyword>
<name>A0A0L7LIM1_OPEBR</name>
<comment type="subcellular location">
    <subcellularLocation>
        <location evidence="1">Cytoplasm</location>
        <location evidence="1">Cytoskeleton</location>
    </subcellularLocation>
</comment>
<dbReference type="GO" id="GO:0003779">
    <property type="term" value="F:actin binding"/>
    <property type="evidence" value="ECO:0007669"/>
    <property type="project" value="UniProtKB-KW"/>
</dbReference>
<gene>
    <name evidence="9" type="ORF">OBRU01_07802</name>
</gene>
<dbReference type="PANTHER" id="PTHR11915">
    <property type="entry name" value="SPECTRIN/FILAMIN RELATED CYTOSKELETAL PROTEIN"/>
    <property type="match status" value="1"/>
</dbReference>
<dbReference type="SMART" id="SM00150">
    <property type="entry name" value="SPEC"/>
    <property type="match status" value="9"/>
</dbReference>
<dbReference type="FunFam" id="1.20.58.60:FF:000033">
    <property type="entry name" value="Spectrin beta chain"/>
    <property type="match status" value="1"/>
</dbReference>
<comment type="similarity">
    <text evidence="2">Belongs to the spectrin family.</text>
</comment>
<comment type="caution">
    <text evidence="9">The sequence shown here is derived from an EMBL/GenBank/DDBJ whole genome shotgun (WGS) entry which is preliminary data.</text>
</comment>
<keyword evidence="7" id="KW-0206">Cytoskeleton</keyword>